<dbReference type="InterPro" id="IPR000182">
    <property type="entry name" value="GNAT_dom"/>
</dbReference>
<dbReference type="InterPro" id="IPR050832">
    <property type="entry name" value="Bact_Acetyltransf"/>
</dbReference>
<gene>
    <name evidence="4" type="ORF">SAMN05421748_111106</name>
</gene>
<dbReference type="CDD" id="cd04301">
    <property type="entry name" value="NAT_SF"/>
    <property type="match status" value="1"/>
</dbReference>
<dbReference type="GO" id="GO:0016747">
    <property type="term" value="F:acyltransferase activity, transferring groups other than amino-acyl groups"/>
    <property type="evidence" value="ECO:0007669"/>
    <property type="project" value="InterPro"/>
</dbReference>
<reference evidence="5" key="1">
    <citation type="submission" date="2017-09" db="EMBL/GenBank/DDBJ databases">
        <authorList>
            <person name="Varghese N."/>
            <person name="Submissions S."/>
        </authorList>
    </citation>
    <scope>NUCLEOTIDE SEQUENCE [LARGE SCALE GENOMIC DNA]</scope>
    <source>
        <strain evidence="5">CGMCC 4.6857</strain>
    </source>
</reference>
<protein>
    <submittedName>
        <fullName evidence="4">Acetyltransferase (GNAT) family protein</fullName>
    </submittedName>
</protein>
<evidence type="ECO:0000259" key="3">
    <source>
        <dbReference type="PROSITE" id="PS51186"/>
    </source>
</evidence>
<dbReference type="PANTHER" id="PTHR43877">
    <property type="entry name" value="AMINOALKYLPHOSPHONATE N-ACETYLTRANSFERASE-RELATED-RELATED"/>
    <property type="match status" value="1"/>
</dbReference>
<evidence type="ECO:0000313" key="5">
    <source>
        <dbReference type="Proteomes" id="UP000219612"/>
    </source>
</evidence>
<accession>A0A285IS32</accession>
<dbReference type="SUPFAM" id="SSF55729">
    <property type="entry name" value="Acyl-CoA N-acyltransferases (Nat)"/>
    <property type="match status" value="1"/>
</dbReference>
<dbReference type="Pfam" id="PF00583">
    <property type="entry name" value="Acetyltransf_1"/>
    <property type="match status" value="1"/>
</dbReference>
<sequence>MSVSGGAITVESESLTADADALFTSRGLRRDFAEDVMRIDLTGPPAEPEWADGATLVSWSSEVAPRFHAVYDAAFRERPGFPGYSADVWIAENEEDEDFRPDSSLLVSVPGVGDAGFVVAAQDWIVQVGVVPAARRRGLGAALVSAALARLRADGSDHAWLTVNLNNPGAAAVYRRLGFEHRGRRARYRTEGGGTRSA</sequence>
<dbReference type="Proteomes" id="UP000219612">
    <property type="component" value="Unassembled WGS sequence"/>
</dbReference>
<keyword evidence="1 4" id="KW-0808">Transferase</keyword>
<dbReference type="Gene3D" id="3.40.630.30">
    <property type="match status" value="1"/>
</dbReference>
<evidence type="ECO:0000256" key="2">
    <source>
        <dbReference type="ARBA" id="ARBA00023315"/>
    </source>
</evidence>
<proteinExistence type="predicted"/>
<feature type="domain" description="N-acetyltransferase" evidence="3">
    <location>
        <begin position="54"/>
        <end position="198"/>
    </location>
</feature>
<dbReference type="InterPro" id="IPR016181">
    <property type="entry name" value="Acyl_CoA_acyltransferase"/>
</dbReference>
<name>A0A285IS32_9ACTN</name>
<dbReference type="AlphaFoldDB" id="A0A285IS32"/>
<dbReference type="EMBL" id="OBDY01000011">
    <property type="protein sequence ID" value="SNY50792.1"/>
    <property type="molecule type" value="Genomic_DNA"/>
</dbReference>
<dbReference type="PROSITE" id="PS51186">
    <property type="entry name" value="GNAT"/>
    <property type="match status" value="1"/>
</dbReference>
<keyword evidence="5" id="KW-1185">Reference proteome</keyword>
<keyword evidence="2" id="KW-0012">Acyltransferase</keyword>
<evidence type="ECO:0000256" key="1">
    <source>
        <dbReference type="ARBA" id="ARBA00022679"/>
    </source>
</evidence>
<organism evidence="4 5">
    <name type="scientific">Paractinoplanes atraurantiacus</name>
    <dbReference type="NCBI Taxonomy" id="1036182"/>
    <lineage>
        <taxon>Bacteria</taxon>
        <taxon>Bacillati</taxon>
        <taxon>Actinomycetota</taxon>
        <taxon>Actinomycetes</taxon>
        <taxon>Micromonosporales</taxon>
        <taxon>Micromonosporaceae</taxon>
        <taxon>Paractinoplanes</taxon>
    </lineage>
</organism>
<evidence type="ECO:0000313" key="4">
    <source>
        <dbReference type="EMBL" id="SNY50792.1"/>
    </source>
</evidence>